<evidence type="ECO:0008006" key="3">
    <source>
        <dbReference type="Google" id="ProtNLM"/>
    </source>
</evidence>
<gene>
    <name evidence="1" type="ORF">J2S24_001246</name>
</gene>
<dbReference type="RefSeq" id="WP_214495587.1">
    <property type="nucleotide sequence ID" value="NZ_JAURUP010000010.1"/>
</dbReference>
<evidence type="ECO:0000313" key="1">
    <source>
        <dbReference type="EMBL" id="MDP9750771.1"/>
    </source>
</evidence>
<organism evidence="1 2">
    <name type="scientific">Thermoanaerobacter pentosaceus</name>
    <dbReference type="NCBI Taxonomy" id="694059"/>
    <lineage>
        <taxon>Bacteria</taxon>
        <taxon>Bacillati</taxon>
        <taxon>Bacillota</taxon>
        <taxon>Clostridia</taxon>
        <taxon>Thermoanaerobacterales</taxon>
        <taxon>Thermoanaerobacteraceae</taxon>
        <taxon>Thermoanaerobacter</taxon>
    </lineage>
</organism>
<comment type="caution">
    <text evidence="1">The sequence shown here is derived from an EMBL/GenBank/DDBJ whole genome shotgun (WGS) entry which is preliminary data.</text>
</comment>
<dbReference type="InterPro" id="IPR000415">
    <property type="entry name" value="Nitroreductase-like"/>
</dbReference>
<sequence>MKECQKLITERRYSTFFDTTKEISDDFIKEVLKVAATTPMDGFSEEKMKEFLGIDVEKMVPMIVAIGYKAPEKNLLPRAYRFKFDEFGEII</sequence>
<evidence type="ECO:0000313" key="2">
    <source>
        <dbReference type="Proteomes" id="UP001223886"/>
    </source>
</evidence>
<proteinExistence type="predicted"/>
<keyword evidence="2" id="KW-1185">Reference proteome</keyword>
<accession>A0ABT9M3T6</accession>
<dbReference type="Proteomes" id="UP001223886">
    <property type="component" value="Unassembled WGS sequence"/>
</dbReference>
<dbReference type="EMBL" id="JAURUP010000010">
    <property type="protein sequence ID" value="MDP9750771.1"/>
    <property type="molecule type" value="Genomic_DNA"/>
</dbReference>
<protein>
    <recommendedName>
        <fullName evidence="3">Nitroreductase</fullName>
    </recommendedName>
</protein>
<dbReference type="Gene3D" id="3.40.109.10">
    <property type="entry name" value="NADH Oxidase"/>
    <property type="match status" value="1"/>
</dbReference>
<reference evidence="1 2" key="1">
    <citation type="submission" date="2023-07" db="EMBL/GenBank/DDBJ databases">
        <title>Genomic Encyclopedia of Type Strains, Phase IV (KMG-IV): sequencing the most valuable type-strain genomes for metagenomic binning, comparative biology and taxonomic classification.</title>
        <authorList>
            <person name="Goeker M."/>
        </authorList>
    </citation>
    <scope>NUCLEOTIDE SEQUENCE [LARGE SCALE GENOMIC DNA]</scope>
    <source>
        <strain evidence="1 2">DSM 25963</strain>
    </source>
</reference>
<name>A0ABT9M3T6_9THEO</name>
<dbReference type="SUPFAM" id="SSF55469">
    <property type="entry name" value="FMN-dependent nitroreductase-like"/>
    <property type="match status" value="1"/>
</dbReference>